<keyword evidence="3" id="KW-1185">Reference proteome</keyword>
<gene>
    <name evidence="2" type="ORF">SAMN04489713_112183</name>
</gene>
<dbReference type="Pfam" id="PF00561">
    <property type="entry name" value="Abhydrolase_1"/>
    <property type="match status" value="1"/>
</dbReference>
<sequence length="289" mass="31117">MTLIEPVVTRIPAAGVEVAGEDCQVDDARGTVLFLHGGGQTRHSWRGSAGRLARAGWRTLALDTRGHGDSGWAPDGDYSMDALVADLAAVVAQLGEDGGPPPVFVGASLGGLTSLVAVAEERVSARALVLVDVAPRIEPAGAERIGAFMRRHSADGFETLEDVAAAVSDYNPHRARPASFDGLRKNVRQAENGRWYWHWDPAFMRPPAERDGRPVGDEERMREAARRIRVPTLVVRGVQSDVLSEDGVRDFLSLAPHARAVDVTGTGHMVAGDDNDAFTDQVRRFLDTV</sequence>
<organism evidence="2 3">
    <name type="scientific">Actinomadura madurae</name>
    <dbReference type="NCBI Taxonomy" id="1993"/>
    <lineage>
        <taxon>Bacteria</taxon>
        <taxon>Bacillati</taxon>
        <taxon>Actinomycetota</taxon>
        <taxon>Actinomycetes</taxon>
        <taxon>Streptosporangiales</taxon>
        <taxon>Thermomonosporaceae</taxon>
        <taxon>Actinomadura</taxon>
    </lineage>
</organism>
<name>A0A1I5NJA0_9ACTN</name>
<dbReference type="STRING" id="1993.SAMN04489713_112183"/>
<protein>
    <submittedName>
        <fullName evidence="2">Pimeloyl-ACP methyl ester carboxylesterase</fullName>
    </submittedName>
</protein>
<dbReference type="EMBL" id="FOVH01000012">
    <property type="protein sequence ID" value="SFP21849.1"/>
    <property type="molecule type" value="Genomic_DNA"/>
</dbReference>
<dbReference type="SUPFAM" id="SSF53474">
    <property type="entry name" value="alpha/beta-Hydrolases"/>
    <property type="match status" value="1"/>
</dbReference>
<dbReference type="InterPro" id="IPR050228">
    <property type="entry name" value="Carboxylesterase_BioH"/>
</dbReference>
<evidence type="ECO:0000259" key="1">
    <source>
        <dbReference type="Pfam" id="PF00561"/>
    </source>
</evidence>
<dbReference type="PANTHER" id="PTHR43194">
    <property type="entry name" value="HYDROLASE ALPHA/BETA FOLD FAMILY"/>
    <property type="match status" value="1"/>
</dbReference>
<dbReference type="InterPro" id="IPR000073">
    <property type="entry name" value="AB_hydrolase_1"/>
</dbReference>
<evidence type="ECO:0000313" key="3">
    <source>
        <dbReference type="Proteomes" id="UP000183413"/>
    </source>
</evidence>
<accession>A0A1I5NJA0</accession>
<reference evidence="2 3" key="1">
    <citation type="submission" date="2016-10" db="EMBL/GenBank/DDBJ databases">
        <authorList>
            <person name="de Groot N.N."/>
        </authorList>
    </citation>
    <scope>NUCLEOTIDE SEQUENCE [LARGE SCALE GENOMIC DNA]</scope>
    <source>
        <strain evidence="2 3">DSM 43067</strain>
    </source>
</reference>
<dbReference type="Gene3D" id="3.40.50.1820">
    <property type="entry name" value="alpha/beta hydrolase"/>
    <property type="match status" value="1"/>
</dbReference>
<dbReference type="FunCoup" id="A0A1I5NJA0">
    <property type="interactions" value="14"/>
</dbReference>
<dbReference type="InterPro" id="IPR029058">
    <property type="entry name" value="AB_hydrolase_fold"/>
</dbReference>
<proteinExistence type="predicted"/>
<dbReference type="RefSeq" id="WP_218163801.1">
    <property type="nucleotide sequence ID" value="NZ_FOVH01000012.1"/>
</dbReference>
<feature type="domain" description="AB hydrolase-1" evidence="1">
    <location>
        <begin position="31"/>
        <end position="270"/>
    </location>
</feature>
<evidence type="ECO:0000313" key="2">
    <source>
        <dbReference type="EMBL" id="SFP21849.1"/>
    </source>
</evidence>
<dbReference type="InParanoid" id="A0A1I5NJA0"/>
<dbReference type="GO" id="GO:0003824">
    <property type="term" value="F:catalytic activity"/>
    <property type="evidence" value="ECO:0007669"/>
    <property type="project" value="UniProtKB-ARBA"/>
</dbReference>
<dbReference type="eggNOG" id="COG2267">
    <property type="taxonomic scope" value="Bacteria"/>
</dbReference>
<dbReference type="Proteomes" id="UP000183413">
    <property type="component" value="Unassembled WGS sequence"/>
</dbReference>
<dbReference type="PANTHER" id="PTHR43194:SF2">
    <property type="entry name" value="PEROXISOMAL MEMBRANE PROTEIN LPX1"/>
    <property type="match status" value="1"/>
</dbReference>
<dbReference type="AlphaFoldDB" id="A0A1I5NJA0"/>